<gene>
    <name evidence="3" type="ORF">HMPREF1650_08360</name>
</gene>
<feature type="transmembrane region" description="Helical" evidence="2">
    <location>
        <begin position="39"/>
        <end position="58"/>
    </location>
</feature>
<reference evidence="3 4" key="1">
    <citation type="submission" date="2014-07" db="EMBL/GenBank/DDBJ databases">
        <authorList>
            <person name="McCorrison J."/>
            <person name="Sanka R."/>
            <person name="Torralba M."/>
            <person name="Gillis M."/>
            <person name="Haft D.H."/>
            <person name="Methe B."/>
            <person name="Sutton G."/>
            <person name="Nelson K.E."/>
        </authorList>
    </citation>
    <scope>NUCLEOTIDE SEQUENCE [LARGE SCALE GENOMIC DNA]</scope>
    <source>
        <strain evidence="3 4">DNF00450</strain>
    </source>
</reference>
<evidence type="ECO:0000256" key="1">
    <source>
        <dbReference type="SAM" id="MobiDB-lite"/>
    </source>
</evidence>
<dbReference type="EMBL" id="JRNE01000057">
    <property type="protein sequence ID" value="KGF16303.1"/>
    <property type="molecule type" value="Genomic_DNA"/>
</dbReference>
<keyword evidence="2" id="KW-1133">Transmembrane helix</keyword>
<keyword evidence="2" id="KW-0812">Transmembrane</keyword>
<comment type="caution">
    <text evidence="3">The sequence shown here is derived from an EMBL/GenBank/DDBJ whole genome shotgun (WGS) entry which is preliminary data.</text>
</comment>
<evidence type="ECO:0000256" key="2">
    <source>
        <dbReference type="SAM" id="Phobius"/>
    </source>
</evidence>
<proteinExistence type="predicted"/>
<feature type="transmembrane region" description="Helical" evidence="2">
    <location>
        <begin position="64"/>
        <end position="83"/>
    </location>
</feature>
<dbReference type="AlphaFoldDB" id="A0A095Y251"/>
<feature type="region of interest" description="Disordered" evidence="1">
    <location>
        <begin position="1"/>
        <end position="20"/>
    </location>
</feature>
<accession>A0A095Y251</accession>
<dbReference type="Proteomes" id="UP000029548">
    <property type="component" value="Unassembled WGS sequence"/>
</dbReference>
<name>A0A095Y251_9CORY</name>
<evidence type="ECO:0000313" key="3">
    <source>
        <dbReference type="EMBL" id="KGF16303.1"/>
    </source>
</evidence>
<organism evidence="3 4">
    <name type="scientific">Corynebacterium freneyi DNF00450</name>
    <dbReference type="NCBI Taxonomy" id="1287475"/>
    <lineage>
        <taxon>Bacteria</taxon>
        <taxon>Bacillati</taxon>
        <taxon>Actinomycetota</taxon>
        <taxon>Actinomycetes</taxon>
        <taxon>Mycobacteriales</taxon>
        <taxon>Corynebacteriaceae</taxon>
        <taxon>Corynebacterium</taxon>
    </lineage>
</organism>
<feature type="transmembrane region" description="Helical" evidence="2">
    <location>
        <begin position="108"/>
        <end position="127"/>
    </location>
</feature>
<keyword evidence="2" id="KW-0472">Membrane</keyword>
<protein>
    <submittedName>
        <fullName evidence="3">Uncharacterized protein</fullName>
    </submittedName>
</protein>
<sequence length="257" mass="27093">MDGTMRNDDTGNDDRGHDDMGAADDFDVDYSGPAPWKRILASVAVIVGVIAFIAAIVWRGWPGVAIGAALAGGMILPAGWWLWHEHRERRAAADPEAPAAVLDRRWRFIAPISVVLLAVGSVLAFALPAPDDEAPPVEEETTSHRTPPKPSSTSKSRSAPPRTTTTFTETTTTPTSSESSESDTSTSSSTRPTTSESGTTTEPTTAPTQSPEPTTQPPEPTTQPTTQPTQPTQPPQPTTQPTQSDPAAGAAIAPLPR</sequence>
<feature type="region of interest" description="Disordered" evidence="1">
    <location>
        <begin position="132"/>
        <end position="257"/>
    </location>
</feature>
<evidence type="ECO:0000313" key="4">
    <source>
        <dbReference type="Proteomes" id="UP000029548"/>
    </source>
</evidence>
<feature type="compositionally biased region" description="Low complexity" evidence="1">
    <location>
        <begin position="151"/>
        <end position="213"/>
    </location>
</feature>